<accession>A0ABV9FUU9</accession>
<dbReference type="PANTHER" id="PTHR37424:SF1">
    <property type="entry name" value="BACTERIOFERRITIN-ASSOCIATED FERREDOXIN"/>
    <property type="match status" value="1"/>
</dbReference>
<dbReference type="InterPro" id="IPR052371">
    <property type="entry name" value="BFD-associated_ferredoxin"/>
</dbReference>
<reference evidence="11" key="1">
    <citation type="journal article" date="2019" name="Int. J. Syst. Evol. Microbiol.">
        <title>The Global Catalogue of Microorganisms (GCM) 10K type strain sequencing project: providing services to taxonomists for standard genome sequencing and annotation.</title>
        <authorList>
            <consortium name="The Broad Institute Genomics Platform"/>
            <consortium name="The Broad Institute Genome Sequencing Center for Infectious Disease"/>
            <person name="Wu L."/>
            <person name="Ma J."/>
        </authorList>
    </citation>
    <scope>NUCLEOTIDE SEQUENCE [LARGE SCALE GENOMIC DNA]</scope>
    <source>
        <strain evidence="11">CCUG 54520</strain>
    </source>
</reference>
<evidence type="ECO:0000256" key="3">
    <source>
        <dbReference type="ARBA" id="ARBA00022723"/>
    </source>
</evidence>
<evidence type="ECO:0000256" key="8">
    <source>
        <dbReference type="ARBA" id="ARBA00046332"/>
    </source>
</evidence>
<keyword evidence="2" id="KW-0001">2Fe-2S</keyword>
<keyword evidence="3" id="KW-0479">Metal-binding</keyword>
<evidence type="ECO:0000313" key="11">
    <source>
        <dbReference type="Proteomes" id="UP001595914"/>
    </source>
</evidence>
<evidence type="ECO:0000256" key="7">
    <source>
        <dbReference type="ARBA" id="ARBA00039386"/>
    </source>
</evidence>
<evidence type="ECO:0000256" key="1">
    <source>
        <dbReference type="ARBA" id="ARBA00022448"/>
    </source>
</evidence>
<evidence type="ECO:0000259" key="9">
    <source>
        <dbReference type="Pfam" id="PF04324"/>
    </source>
</evidence>
<evidence type="ECO:0000256" key="4">
    <source>
        <dbReference type="ARBA" id="ARBA00022982"/>
    </source>
</evidence>
<organism evidence="10 11">
    <name type="scientific">Rhodococcus kronopolitis</name>
    <dbReference type="NCBI Taxonomy" id="1460226"/>
    <lineage>
        <taxon>Bacteria</taxon>
        <taxon>Bacillati</taxon>
        <taxon>Actinomycetota</taxon>
        <taxon>Actinomycetes</taxon>
        <taxon>Mycobacteriales</taxon>
        <taxon>Nocardiaceae</taxon>
        <taxon>Rhodococcus</taxon>
    </lineage>
</organism>
<keyword evidence="11" id="KW-1185">Reference proteome</keyword>
<evidence type="ECO:0000256" key="6">
    <source>
        <dbReference type="ARBA" id="ARBA00023014"/>
    </source>
</evidence>
<feature type="domain" description="BFD-like [2Fe-2S]-binding" evidence="9">
    <location>
        <begin position="2"/>
        <end position="52"/>
    </location>
</feature>
<sequence>MYVCICAGTTEDQVHLCITAGARTTKQVAMGCGAGRGRGCGTCHSRIRSMIEDHYSDCESEQISEVEQISA</sequence>
<dbReference type="InterPro" id="IPR007419">
    <property type="entry name" value="BFD-like_2Fe2S-bd_dom"/>
</dbReference>
<dbReference type="Gene3D" id="1.10.10.1100">
    <property type="entry name" value="BFD-like [2Fe-2S]-binding domain"/>
    <property type="match status" value="1"/>
</dbReference>
<dbReference type="Pfam" id="PF04324">
    <property type="entry name" value="Fer2_BFD"/>
    <property type="match status" value="1"/>
</dbReference>
<keyword evidence="6" id="KW-0411">Iron-sulfur</keyword>
<keyword evidence="1" id="KW-0813">Transport</keyword>
<gene>
    <name evidence="10" type="ORF">ACFO6S_18860</name>
</gene>
<proteinExistence type="inferred from homology"/>
<evidence type="ECO:0000313" key="10">
    <source>
        <dbReference type="EMBL" id="MFC4605766.1"/>
    </source>
</evidence>
<dbReference type="PANTHER" id="PTHR37424">
    <property type="entry name" value="BACTERIOFERRITIN-ASSOCIATED FERREDOXIN"/>
    <property type="match status" value="1"/>
</dbReference>
<evidence type="ECO:0000256" key="5">
    <source>
        <dbReference type="ARBA" id="ARBA00023004"/>
    </source>
</evidence>
<dbReference type="Proteomes" id="UP001595914">
    <property type="component" value="Unassembled WGS sequence"/>
</dbReference>
<evidence type="ECO:0000256" key="2">
    <source>
        <dbReference type="ARBA" id="ARBA00022714"/>
    </source>
</evidence>
<dbReference type="RefSeq" id="WP_378419508.1">
    <property type="nucleotide sequence ID" value="NZ_JBHSFO010000014.1"/>
</dbReference>
<comment type="caution">
    <text evidence="10">The sequence shown here is derived from an EMBL/GenBank/DDBJ whole genome shotgun (WGS) entry which is preliminary data.</text>
</comment>
<keyword evidence="5" id="KW-0408">Iron</keyword>
<dbReference type="InterPro" id="IPR041854">
    <property type="entry name" value="BFD-like_2Fe2S-bd_dom_sf"/>
</dbReference>
<keyword evidence="4" id="KW-0249">Electron transport</keyword>
<comment type="similarity">
    <text evidence="8">Belongs to the Bfd family.</text>
</comment>
<dbReference type="EMBL" id="JBHSFO010000014">
    <property type="protein sequence ID" value="MFC4605766.1"/>
    <property type="molecule type" value="Genomic_DNA"/>
</dbReference>
<protein>
    <recommendedName>
        <fullName evidence="7">Bacterioferritin-associated ferredoxin</fullName>
    </recommendedName>
</protein>
<name>A0ABV9FUU9_9NOCA</name>